<dbReference type="AlphaFoldDB" id="A0A7K1V7G7"/>
<comment type="caution">
    <text evidence="2">The sequence shown here is derived from an EMBL/GenBank/DDBJ whole genome shotgun (WGS) entry which is preliminary data.</text>
</comment>
<dbReference type="SUPFAM" id="SSF54593">
    <property type="entry name" value="Glyoxalase/Bleomycin resistance protein/Dihydroxybiphenyl dioxygenase"/>
    <property type="match status" value="1"/>
</dbReference>
<dbReference type="InterPro" id="IPR029068">
    <property type="entry name" value="Glyas_Bleomycin-R_OHBP_Dase"/>
</dbReference>
<proteinExistence type="predicted"/>
<dbReference type="Proteomes" id="UP000466794">
    <property type="component" value="Unassembled WGS sequence"/>
</dbReference>
<evidence type="ECO:0000256" key="1">
    <source>
        <dbReference type="SAM" id="MobiDB-lite"/>
    </source>
</evidence>
<dbReference type="Gene3D" id="3.10.180.10">
    <property type="entry name" value="2,3-Dihydroxybiphenyl 1,2-Dioxygenase, domain 1"/>
    <property type="match status" value="1"/>
</dbReference>
<dbReference type="EMBL" id="WRPP01000010">
    <property type="protein sequence ID" value="MVU82593.1"/>
    <property type="molecule type" value="Genomic_DNA"/>
</dbReference>
<sequence length="137" mass="14795">MAATHVRKFDHRHPDGTVFAVIMSLPGVNIPLELRLSPAATTAAAGSDPVTFGVTDLDALRRWVTHLDGLGIDHSPVTTGFIGHLIEFRTPDDLCIRLYTDPPNGFADVEMRPDQVDFTGSPLSPGTDRSPARHSPS</sequence>
<gene>
    <name evidence="2" type="ORF">GPX89_35850</name>
</gene>
<feature type="region of interest" description="Disordered" evidence="1">
    <location>
        <begin position="106"/>
        <end position="137"/>
    </location>
</feature>
<reference evidence="2 3" key="1">
    <citation type="submission" date="2019-12" db="EMBL/GenBank/DDBJ databases">
        <title>Nocardia sp. nov. ET3-3 isolated from soil.</title>
        <authorList>
            <person name="Kanchanasin P."/>
            <person name="Tanasupawat S."/>
            <person name="Yuki M."/>
            <person name="Kudo T."/>
        </authorList>
    </citation>
    <scope>NUCLEOTIDE SEQUENCE [LARGE SCALE GENOMIC DNA]</scope>
    <source>
        <strain evidence="2 3">ET3-3</strain>
    </source>
</reference>
<keyword evidence="3" id="KW-1185">Reference proteome</keyword>
<evidence type="ECO:0000313" key="2">
    <source>
        <dbReference type="EMBL" id="MVU82593.1"/>
    </source>
</evidence>
<name>A0A7K1V7G7_9NOCA</name>
<evidence type="ECO:0000313" key="3">
    <source>
        <dbReference type="Proteomes" id="UP000466794"/>
    </source>
</evidence>
<protein>
    <submittedName>
        <fullName evidence="2">VOC family protein</fullName>
    </submittedName>
</protein>
<organism evidence="2 3">
    <name type="scientific">Nocardia terrae</name>
    <dbReference type="NCBI Taxonomy" id="2675851"/>
    <lineage>
        <taxon>Bacteria</taxon>
        <taxon>Bacillati</taxon>
        <taxon>Actinomycetota</taxon>
        <taxon>Actinomycetes</taxon>
        <taxon>Mycobacteriales</taxon>
        <taxon>Nocardiaceae</taxon>
        <taxon>Nocardia</taxon>
    </lineage>
</organism>
<accession>A0A7K1V7G7</accession>